<protein>
    <recommendedName>
        <fullName evidence="4">Tetratricopeptide repeat protein</fullName>
    </recommendedName>
</protein>
<dbReference type="EMBL" id="LJGU01000137">
    <property type="protein sequence ID" value="OEU96567.1"/>
    <property type="molecule type" value="Genomic_DNA"/>
</dbReference>
<feature type="region of interest" description="Disordered" evidence="1">
    <location>
        <begin position="62"/>
        <end position="195"/>
    </location>
</feature>
<organism evidence="2 3">
    <name type="scientific">Streptomyces oceani</name>
    <dbReference type="NCBI Taxonomy" id="1075402"/>
    <lineage>
        <taxon>Bacteria</taxon>
        <taxon>Bacillati</taxon>
        <taxon>Actinomycetota</taxon>
        <taxon>Actinomycetes</taxon>
        <taxon>Kitasatosporales</taxon>
        <taxon>Streptomycetaceae</taxon>
        <taxon>Streptomyces</taxon>
    </lineage>
</organism>
<accession>A0A1E7JY14</accession>
<comment type="caution">
    <text evidence="2">The sequence shown here is derived from an EMBL/GenBank/DDBJ whole genome shotgun (WGS) entry which is preliminary data.</text>
</comment>
<keyword evidence="3" id="KW-1185">Reference proteome</keyword>
<evidence type="ECO:0000313" key="2">
    <source>
        <dbReference type="EMBL" id="OEU96567.1"/>
    </source>
</evidence>
<dbReference type="STRING" id="1075402.AN216_20065"/>
<feature type="compositionally biased region" description="Low complexity" evidence="1">
    <location>
        <begin position="149"/>
        <end position="161"/>
    </location>
</feature>
<dbReference type="PATRIC" id="fig|1075402.3.peg.1495"/>
<reference evidence="2 3" key="1">
    <citation type="journal article" date="2016" name="Front. Microbiol.">
        <title>Comparative Genomics Analysis of Streptomyces Species Reveals Their Adaptation to the Marine Environment and Their Diversity at the Genomic Level.</title>
        <authorList>
            <person name="Tian X."/>
            <person name="Zhang Z."/>
            <person name="Yang T."/>
            <person name="Chen M."/>
            <person name="Li J."/>
            <person name="Chen F."/>
            <person name="Yang J."/>
            <person name="Li W."/>
            <person name="Zhang B."/>
            <person name="Zhang Z."/>
            <person name="Wu J."/>
            <person name="Zhang C."/>
            <person name="Long L."/>
            <person name="Xiao J."/>
        </authorList>
    </citation>
    <scope>NUCLEOTIDE SEQUENCE [LARGE SCALE GENOMIC DNA]</scope>
    <source>
        <strain evidence="2 3">SCSIO 02100</strain>
    </source>
</reference>
<proteinExistence type="predicted"/>
<gene>
    <name evidence="2" type="ORF">AN216_20065</name>
</gene>
<feature type="compositionally biased region" description="Low complexity" evidence="1">
    <location>
        <begin position="169"/>
        <end position="184"/>
    </location>
</feature>
<evidence type="ECO:0000313" key="3">
    <source>
        <dbReference type="Proteomes" id="UP000176101"/>
    </source>
</evidence>
<dbReference type="Proteomes" id="UP000176101">
    <property type="component" value="Unassembled WGS sequence"/>
</dbReference>
<evidence type="ECO:0008006" key="4">
    <source>
        <dbReference type="Google" id="ProtNLM"/>
    </source>
</evidence>
<feature type="compositionally biased region" description="Polar residues" evidence="1">
    <location>
        <begin position="99"/>
        <end position="116"/>
    </location>
</feature>
<name>A0A1E7JY14_9ACTN</name>
<sequence>MLITEEGGCSIGEMPVAPRDDEALHDSVLNYLYRLAMATGHPVRATVHDARGGFITPIEVQTDGSSQFAGEPERMPERPLSASGVAASARSSVAVGDATSRSTAQASPGAPQTEQTSLEKDGQRSVHPQDQQTFPPPAPDTRMTPPPSVSSAAARPAPASPGLEHPVPVEEIQQPVTPQQQPTTEGPPPLDRTPPAVAEAVSRINHAIQMGHIEFAATTAQQSLAVVSQQLGTEHPHVLELRELSAQVAYLAGDMARSMATTLEVARARYQRRDPRAYETLMRAAAVWPRIGDPRVGLECGRELVDLWSALVRVGGQAAEEVEKLDAAKQRMVRLTQRA</sequence>
<feature type="compositionally biased region" description="Low complexity" evidence="1">
    <location>
        <begin position="81"/>
        <end position="96"/>
    </location>
</feature>
<evidence type="ECO:0000256" key="1">
    <source>
        <dbReference type="SAM" id="MobiDB-lite"/>
    </source>
</evidence>
<feature type="compositionally biased region" description="Pro residues" evidence="1">
    <location>
        <begin position="134"/>
        <end position="148"/>
    </location>
</feature>
<dbReference type="AlphaFoldDB" id="A0A1E7JY14"/>